<evidence type="ECO:0000256" key="4">
    <source>
        <dbReference type="ARBA" id="ARBA00022723"/>
    </source>
</evidence>
<dbReference type="GO" id="GO:0046872">
    <property type="term" value="F:metal ion binding"/>
    <property type="evidence" value="ECO:0007669"/>
    <property type="project" value="UniProtKB-KW"/>
</dbReference>
<evidence type="ECO:0000256" key="6">
    <source>
        <dbReference type="ARBA" id="ARBA00023001"/>
    </source>
</evidence>
<dbReference type="GO" id="GO:0005576">
    <property type="term" value="C:extracellular region"/>
    <property type="evidence" value="ECO:0007669"/>
    <property type="project" value="UniProtKB-SubCell"/>
</dbReference>
<dbReference type="InterPro" id="IPR005103">
    <property type="entry name" value="AA9_LPMO"/>
</dbReference>
<sequence>MQLVVLASLAAYASAHATWQQFWIGDEDAGNSCVRLPPSNSPVTDVSSAAMACNANPAASSGVCTIAAGSEVTVEMHQQNGDRSCANEAIGGQHYGPMMVYLAAVDDATSADGASAGWFKIHEMGLVSNNPDYYGNLDLATAEVLNDNCGHYTVTIPEDIAPGQYLLRAETIALHTASQPGGAQFYMSCYQVEITGGGSAKPPTVKIPGAYSASDPGILVDIHKELDTYVGAFTVP</sequence>
<keyword evidence="5 16" id="KW-0732">Signal</keyword>
<evidence type="ECO:0000256" key="5">
    <source>
        <dbReference type="ARBA" id="ARBA00022729"/>
    </source>
</evidence>
<dbReference type="EMBL" id="GL377312">
    <property type="protein sequence ID" value="EFI92604.1"/>
    <property type="molecule type" value="Genomic_DNA"/>
</dbReference>
<evidence type="ECO:0000256" key="8">
    <source>
        <dbReference type="ARBA" id="ARBA00023008"/>
    </source>
</evidence>
<organism evidence="19">
    <name type="scientific">Schizophyllum commune (strain H4-8 / FGSC 9210)</name>
    <name type="common">Split gill fungus</name>
    <dbReference type="NCBI Taxonomy" id="578458"/>
    <lineage>
        <taxon>Eukaryota</taxon>
        <taxon>Fungi</taxon>
        <taxon>Dikarya</taxon>
        <taxon>Basidiomycota</taxon>
        <taxon>Agaricomycotina</taxon>
        <taxon>Agaricomycetes</taxon>
        <taxon>Agaricomycetidae</taxon>
        <taxon>Agaricales</taxon>
        <taxon>Schizophyllaceae</taxon>
        <taxon>Schizophyllum</taxon>
    </lineage>
</organism>
<keyword evidence="10 15" id="KW-1015">Disulfide bond</keyword>
<keyword evidence="18" id="KW-0378">Hydrolase</keyword>
<dbReference type="GO" id="GO:0004497">
    <property type="term" value="F:monooxygenase activity"/>
    <property type="evidence" value="ECO:0007669"/>
    <property type="project" value="UniProtKB-KW"/>
</dbReference>
<accession>D8QH48</accession>
<dbReference type="AlphaFoldDB" id="D8QH48"/>
<keyword evidence="12 15" id="KW-0624">Polysaccharide degradation</keyword>
<feature type="domain" description="Auxiliary Activity family 9 catalytic" evidence="17">
    <location>
        <begin position="16"/>
        <end position="226"/>
    </location>
</feature>
<dbReference type="Pfam" id="PF03443">
    <property type="entry name" value="AA9"/>
    <property type="match status" value="1"/>
</dbReference>
<evidence type="ECO:0000256" key="3">
    <source>
        <dbReference type="ARBA" id="ARBA00022525"/>
    </source>
</evidence>
<dbReference type="InterPro" id="IPR049892">
    <property type="entry name" value="AA9"/>
</dbReference>
<dbReference type="OMA" id="INEGCGK"/>
<keyword evidence="19" id="KW-1185">Reference proteome</keyword>
<dbReference type="GO" id="GO:0030245">
    <property type="term" value="P:cellulose catabolic process"/>
    <property type="evidence" value="ECO:0007669"/>
    <property type="project" value="UniProtKB-UniRule"/>
</dbReference>
<dbReference type="EC" id="1.14.99.56" evidence="15"/>
<keyword evidence="11 15" id="KW-0119">Carbohydrate metabolism</keyword>
<reference evidence="18 19" key="1">
    <citation type="journal article" date="2010" name="Nat. Biotechnol.">
        <title>Genome sequence of the model mushroom Schizophyllum commune.</title>
        <authorList>
            <person name="Ohm R.A."/>
            <person name="de Jong J.F."/>
            <person name="Lugones L.G."/>
            <person name="Aerts A."/>
            <person name="Kothe E."/>
            <person name="Stajich J.E."/>
            <person name="de Vries R.P."/>
            <person name="Record E."/>
            <person name="Levasseur A."/>
            <person name="Baker S.E."/>
            <person name="Bartholomew K.A."/>
            <person name="Coutinho P.M."/>
            <person name="Erdmann S."/>
            <person name="Fowler T.J."/>
            <person name="Gathman A.C."/>
            <person name="Lombard V."/>
            <person name="Henrissat B."/>
            <person name="Knabe N."/>
            <person name="Kuees U."/>
            <person name="Lilly W.W."/>
            <person name="Lindquist E."/>
            <person name="Lucas S."/>
            <person name="Magnuson J.K."/>
            <person name="Piumi F."/>
            <person name="Raudaskoski M."/>
            <person name="Salamov A."/>
            <person name="Schmutz J."/>
            <person name="Schwarze F.W.M.R."/>
            <person name="vanKuyk P.A."/>
            <person name="Horton J.S."/>
            <person name="Grigoriev I.V."/>
            <person name="Woesten H.A.B."/>
        </authorList>
    </citation>
    <scope>NUCLEOTIDE SEQUENCE [LARGE SCALE GENOMIC DNA]</scope>
    <source>
        <strain evidence="19">H4-8 / FGSC 9210</strain>
    </source>
</reference>
<dbReference type="PANTHER" id="PTHR33353">
    <property type="entry name" value="PUTATIVE (AFU_ORTHOLOGUE AFUA_1G12560)-RELATED"/>
    <property type="match status" value="1"/>
</dbReference>
<evidence type="ECO:0000256" key="7">
    <source>
        <dbReference type="ARBA" id="ARBA00023002"/>
    </source>
</evidence>
<feature type="chain" id="PRO_5013062181" description="AA9 family lytic polysaccharide monooxygenase" evidence="16">
    <location>
        <begin position="16"/>
        <end position="236"/>
    </location>
</feature>
<evidence type="ECO:0000313" key="18">
    <source>
        <dbReference type="EMBL" id="EFI92604.1"/>
    </source>
</evidence>
<feature type="signal peptide" evidence="16">
    <location>
        <begin position="1"/>
        <end position="15"/>
    </location>
</feature>
<keyword evidence="4" id="KW-0479">Metal-binding</keyword>
<evidence type="ECO:0000256" key="1">
    <source>
        <dbReference type="ARBA" id="ARBA00001973"/>
    </source>
</evidence>
<dbReference type="PANTHER" id="PTHR33353:SF9">
    <property type="entry name" value="ENDOGLUCANASE II"/>
    <property type="match status" value="1"/>
</dbReference>
<evidence type="ECO:0000256" key="2">
    <source>
        <dbReference type="ARBA" id="ARBA00004613"/>
    </source>
</evidence>
<gene>
    <name evidence="18" type="ORF">SCHCODRAFT_60836</name>
</gene>
<evidence type="ECO:0000256" key="15">
    <source>
        <dbReference type="RuleBase" id="RU368122"/>
    </source>
</evidence>
<dbReference type="HOGENOM" id="CLU_031730_0_2_1"/>
<keyword evidence="3 15" id="KW-0964">Secreted</keyword>
<comment type="catalytic activity">
    <reaction evidence="14 15">
        <text>[(1-&gt;4)-beta-D-glucosyl]n+m + reduced acceptor + O2 = 4-dehydro-beta-D-glucosyl-[(1-&gt;4)-beta-D-glucosyl]n-1 + [(1-&gt;4)-beta-D-glucosyl]m + acceptor + H2O.</text>
        <dbReference type="EC" id="1.14.99.56"/>
    </reaction>
</comment>
<evidence type="ECO:0000256" key="16">
    <source>
        <dbReference type="SAM" id="SignalP"/>
    </source>
</evidence>
<dbReference type="GO" id="GO:0008810">
    <property type="term" value="F:cellulase activity"/>
    <property type="evidence" value="ECO:0007669"/>
    <property type="project" value="UniProtKB-UniRule"/>
</dbReference>
<evidence type="ECO:0000259" key="17">
    <source>
        <dbReference type="Pfam" id="PF03443"/>
    </source>
</evidence>
<evidence type="ECO:0000256" key="13">
    <source>
        <dbReference type="ARBA" id="ARBA00044502"/>
    </source>
</evidence>
<evidence type="ECO:0000256" key="10">
    <source>
        <dbReference type="ARBA" id="ARBA00023157"/>
    </source>
</evidence>
<comment type="cofactor">
    <cofactor evidence="1">
        <name>Cu(2+)</name>
        <dbReference type="ChEBI" id="CHEBI:29036"/>
    </cofactor>
</comment>
<dbReference type="eggNOG" id="ENOG502QRTW">
    <property type="taxonomic scope" value="Eukaryota"/>
</dbReference>
<comment type="domain">
    <text evidence="15">Has a modular structure: an endo-beta-1,4-glucanase catalytic module at the N-terminus, a linker rich in serines and threonines, and a C-terminal carbohydrate-binding module (CBM).</text>
</comment>
<evidence type="ECO:0000256" key="12">
    <source>
        <dbReference type="ARBA" id="ARBA00023326"/>
    </source>
</evidence>
<evidence type="ECO:0000313" key="19">
    <source>
        <dbReference type="Proteomes" id="UP000007431"/>
    </source>
</evidence>
<keyword evidence="7" id="KW-0560">Oxidoreductase</keyword>
<comment type="function">
    <text evidence="15">Lytic polysaccharide monooxygenase (LMPO) that depolymerizes crystalline and amorphous polysaccharides via the oxidation of scissile alpha- or beta-(1-4)-glycosidic bonds, yielding C1 and/or C4 oxidation products. Catalysis by LPMOs requires the reduction of the active-site copper from Cu(II) to Cu(I) by a reducing agent and H(2)O(2) or O(2) as a cosubstrate.</text>
</comment>
<protein>
    <recommendedName>
        <fullName evidence="15">AA9 family lytic polysaccharide monooxygenase</fullName>
        <ecNumber evidence="15">1.14.99.56</ecNumber>
    </recommendedName>
    <alternativeName>
        <fullName evidence="15">Endo-beta-1,4-glucanase</fullName>
    </alternativeName>
    <alternativeName>
        <fullName evidence="15">Glycosyl hydrolase 61 family protein</fullName>
    </alternativeName>
</protein>
<comment type="similarity">
    <text evidence="13">Belongs to the polysaccharide monooxygenase AA9 family.</text>
</comment>
<proteinExistence type="inferred from homology"/>
<keyword evidence="9" id="KW-0503">Monooxygenase</keyword>
<keyword evidence="8" id="KW-0186">Copper</keyword>
<dbReference type="Gene3D" id="2.70.50.70">
    <property type="match status" value="1"/>
</dbReference>
<evidence type="ECO:0000256" key="9">
    <source>
        <dbReference type="ARBA" id="ARBA00023033"/>
    </source>
</evidence>
<comment type="subcellular location">
    <subcellularLocation>
        <location evidence="2 15">Secreted</location>
    </subcellularLocation>
</comment>
<dbReference type="Proteomes" id="UP000007431">
    <property type="component" value="Unassembled WGS sequence"/>
</dbReference>
<dbReference type="GO" id="GO:0030248">
    <property type="term" value="F:cellulose binding"/>
    <property type="evidence" value="ECO:0007669"/>
    <property type="project" value="UniProtKB-UniRule"/>
</dbReference>
<dbReference type="InParanoid" id="D8QH48"/>
<evidence type="ECO:0000256" key="14">
    <source>
        <dbReference type="ARBA" id="ARBA00045077"/>
    </source>
</evidence>
<name>D8QH48_SCHCM</name>
<dbReference type="CDD" id="cd21175">
    <property type="entry name" value="LPMO_AA9"/>
    <property type="match status" value="1"/>
</dbReference>
<evidence type="ECO:0000256" key="11">
    <source>
        <dbReference type="ARBA" id="ARBA00023277"/>
    </source>
</evidence>
<keyword evidence="6 15" id="KW-0136">Cellulose degradation</keyword>
<dbReference type="VEuPathDB" id="FungiDB:SCHCODRAFT_02640531"/>